<protein>
    <submittedName>
        <fullName evidence="1">Uncharacterized protein</fullName>
    </submittedName>
</protein>
<name>A0A0F0KPV6_9MICO</name>
<dbReference type="EMBL" id="JYIV01000024">
    <property type="protein sequence ID" value="KJL22903.1"/>
    <property type="molecule type" value="Genomic_DNA"/>
</dbReference>
<organism evidence="1 2">
    <name type="scientific">Microbacterium oxydans</name>
    <dbReference type="NCBI Taxonomy" id="82380"/>
    <lineage>
        <taxon>Bacteria</taxon>
        <taxon>Bacillati</taxon>
        <taxon>Actinomycetota</taxon>
        <taxon>Actinomycetes</taxon>
        <taxon>Micrococcales</taxon>
        <taxon>Microbacteriaceae</taxon>
        <taxon>Microbacterium</taxon>
    </lineage>
</organism>
<dbReference type="PATRIC" id="fig|82380.10.peg.1657"/>
<dbReference type="Proteomes" id="UP000033725">
    <property type="component" value="Unassembled WGS sequence"/>
</dbReference>
<dbReference type="RefSeq" id="WP_045263553.1">
    <property type="nucleotide sequence ID" value="NZ_JYIV01000024.1"/>
</dbReference>
<reference evidence="1 2" key="1">
    <citation type="submission" date="2015-02" db="EMBL/GenBank/DDBJ databases">
        <title>Draft genome sequences of ten Microbacterium spp. with emphasis on heavy metal contaminated environments.</title>
        <authorList>
            <person name="Corretto E."/>
        </authorList>
    </citation>
    <scope>NUCLEOTIDE SEQUENCE [LARGE SCALE GENOMIC DNA]</scope>
    <source>
        <strain evidence="1 2">BEL163</strain>
    </source>
</reference>
<dbReference type="AlphaFoldDB" id="A0A0F0KPV6"/>
<proteinExistence type="predicted"/>
<evidence type="ECO:0000313" key="1">
    <source>
        <dbReference type="EMBL" id="KJL22903.1"/>
    </source>
</evidence>
<accession>A0A0F0KPV6</accession>
<sequence length="88" mass="9401">MRAARVYRAACDREYAAVLEALAAASGRSAEDAQGCGCTVTLTFNADGRAVEVLLTQRQFITVSATDFASRLGAEIISADATHIHLRR</sequence>
<evidence type="ECO:0000313" key="2">
    <source>
        <dbReference type="Proteomes" id="UP000033725"/>
    </source>
</evidence>
<gene>
    <name evidence="1" type="ORF">RN51_01648</name>
</gene>
<comment type="caution">
    <text evidence="1">The sequence shown here is derived from an EMBL/GenBank/DDBJ whole genome shotgun (WGS) entry which is preliminary data.</text>
</comment>